<gene>
    <name evidence="2" type="ORF">FHS83_002291</name>
</gene>
<dbReference type="PROSITE" id="PS00409">
    <property type="entry name" value="PROKAR_NTER_METHYL"/>
    <property type="match status" value="1"/>
</dbReference>
<comment type="caution">
    <text evidence="2">The sequence shown here is derived from an EMBL/GenBank/DDBJ whole genome shotgun (WGS) entry which is preliminary data.</text>
</comment>
<organism evidence="2 3">
    <name type="scientific">Rhizomicrobium palustre</name>
    <dbReference type="NCBI Taxonomy" id="189966"/>
    <lineage>
        <taxon>Bacteria</taxon>
        <taxon>Pseudomonadati</taxon>
        <taxon>Pseudomonadota</taxon>
        <taxon>Alphaproteobacteria</taxon>
        <taxon>Micropepsales</taxon>
        <taxon>Micropepsaceae</taxon>
        <taxon>Rhizomicrobium</taxon>
    </lineage>
</organism>
<evidence type="ECO:0000313" key="3">
    <source>
        <dbReference type="Proteomes" id="UP000570514"/>
    </source>
</evidence>
<feature type="transmembrane region" description="Helical" evidence="1">
    <location>
        <begin position="12"/>
        <end position="33"/>
    </location>
</feature>
<dbReference type="Pfam" id="PF07963">
    <property type="entry name" value="N_methyl"/>
    <property type="match status" value="1"/>
</dbReference>
<name>A0A846N083_9PROT</name>
<dbReference type="AlphaFoldDB" id="A0A846N083"/>
<keyword evidence="1" id="KW-0472">Membrane</keyword>
<reference evidence="2 3" key="1">
    <citation type="submission" date="2020-03" db="EMBL/GenBank/DDBJ databases">
        <title>Genomic Encyclopedia of Type Strains, Phase IV (KMG-IV): sequencing the most valuable type-strain genomes for metagenomic binning, comparative biology and taxonomic classification.</title>
        <authorList>
            <person name="Goeker M."/>
        </authorList>
    </citation>
    <scope>NUCLEOTIDE SEQUENCE [LARGE SCALE GENOMIC DNA]</scope>
    <source>
        <strain evidence="2 3">DSM 19867</strain>
    </source>
</reference>
<dbReference type="SUPFAM" id="SSF54523">
    <property type="entry name" value="Pili subunits"/>
    <property type="match status" value="1"/>
</dbReference>
<keyword evidence="3" id="KW-1185">Reference proteome</keyword>
<dbReference type="Proteomes" id="UP000570514">
    <property type="component" value="Unassembled WGS sequence"/>
</dbReference>
<accession>A0A846N083</accession>
<dbReference type="InterPro" id="IPR012902">
    <property type="entry name" value="N_methyl_site"/>
</dbReference>
<dbReference type="EMBL" id="JAASRM010000001">
    <property type="protein sequence ID" value="NIK88973.1"/>
    <property type="molecule type" value="Genomic_DNA"/>
</dbReference>
<keyword evidence="1" id="KW-0812">Transmembrane</keyword>
<sequence>MSAIGDTSSEKGFTLLEVLVVLSISAMASMLVFPQLDRAFHVLALRRAAFGFAADLRKARADAIMSGQSQAVTLDAKGDGYSTPAGWHSASHGVRFAGSDDVLLFYADGTSSGGQISVNAFRRYLDVRVDPITGVVAVGHLP</sequence>
<proteinExistence type="predicted"/>
<dbReference type="NCBIfam" id="TIGR02532">
    <property type="entry name" value="IV_pilin_GFxxxE"/>
    <property type="match status" value="1"/>
</dbReference>
<protein>
    <submittedName>
        <fullName evidence="2">General secretion pathway protein H</fullName>
    </submittedName>
</protein>
<dbReference type="InterPro" id="IPR045584">
    <property type="entry name" value="Pilin-like"/>
</dbReference>
<keyword evidence="1" id="KW-1133">Transmembrane helix</keyword>
<evidence type="ECO:0000313" key="2">
    <source>
        <dbReference type="EMBL" id="NIK88973.1"/>
    </source>
</evidence>
<evidence type="ECO:0000256" key="1">
    <source>
        <dbReference type="SAM" id="Phobius"/>
    </source>
</evidence>
<dbReference type="RefSeq" id="WP_167083100.1">
    <property type="nucleotide sequence ID" value="NZ_BAAADC010000001.1"/>
</dbReference>